<dbReference type="GO" id="GO:0000287">
    <property type="term" value="F:magnesium ion binding"/>
    <property type="evidence" value="ECO:0007669"/>
    <property type="project" value="UniProtKB-UniRule"/>
</dbReference>
<evidence type="ECO:0000256" key="7">
    <source>
        <dbReference type="ARBA" id="ARBA00022884"/>
    </source>
</evidence>
<dbReference type="Pfam" id="PF03726">
    <property type="entry name" value="PNPase"/>
    <property type="match status" value="1"/>
</dbReference>
<dbReference type="InterPro" id="IPR012340">
    <property type="entry name" value="NA-bd_OB-fold"/>
</dbReference>
<protein>
    <recommendedName>
        <fullName evidence="8">Polyribonucleotide nucleotidyltransferase</fullName>
        <ecNumber evidence="8">2.7.7.8</ecNumber>
    </recommendedName>
    <alternativeName>
        <fullName evidence="8">Polynucleotide phosphorylase</fullName>
        <shortName evidence="8">PNPase</shortName>
    </alternativeName>
</protein>
<dbReference type="SMART" id="SM00322">
    <property type="entry name" value="KH"/>
    <property type="match status" value="1"/>
</dbReference>
<dbReference type="Pfam" id="PF01138">
    <property type="entry name" value="RNase_PH"/>
    <property type="match status" value="2"/>
</dbReference>
<dbReference type="Proteomes" id="UP000199550">
    <property type="component" value="Unassembled WGS sequence"/>
</dbReference>
<dbReference type="InterPro" id="IPR003029">
    <property type="entry name" value="S1_domain"/>
</dbReference>
<dbReference type="InterPro" id="IPR015848">
    <property type="entry name" value="PNPase_PH_RNA-bd_bac/org-type"/>
</dbReference>
<dbReference type="GO" id="GO:0005829">
    <property type="term" value="C:cytosol"/>
    <property type="evidence" value="ECO:0007669"/>
    <property type="project" value="TreeGrafter"/>
</dbReference>
<feature type="domain" description="S1 motif" evidence="9">
    <location>
        <begin position="646"/>
        <end position="714"/>
    </location>
</feature>
<feature type="binding site" evidence="8">
    <location>
        <position position="511"/>
    </location>
    <ligand>
        <name>Mg(2+)</name>
        <dbReference type="ChEBI" id="CHEBI:18420"/>
    </ligand>
</feature>
<dbReference type="CDD" id="cd11364">
    <property type="entry name" value="RNase_PH_PNPase_2"/>
    <property type="match status" value="1"/>
</dbReference>
<dbReference type="GO" id="GO:0004654">
    <property type="term" value="F:polyribonucleotide nucleotidyltransferase activity"/>
    <property type="evidence" value="ECO:0007669"/>
    <property type="project" value="UniProtKB-UniRule"/>
</dbReference>
<dbReference type="Gene3D" id="3.30.230.70">
    <property type="entry name" value="GHMP Kinase, N-terminal domain"/>
    <property type="match status" value="2"/>
</dbReference>
<name>A0A1I4GVA2_9RHOB</name>
<keyword evidence="5 8" id="KW-0479">Metal-binding</keyword>
<evidence type="ECO:0000256" key="1">
    <source>
        <dbReference type="ARBA" id="ARBA00007404"/>
    </source>
</evidence>
<organism evidence="10 11">
    <name type="scientific">Loktanella salsilacus</name>
    <dbReference type="NCBI Taxonomy" id="195913"/>
    <lineage>
        <taxon>Bacteria</taxon>
        <taxon>Pseudomonadati</taxon>
        <taxon>Pseudomonadota</taxon>
        <taxon>Alphaproteobacteria</taxon>
        <taxon>Rhodobacterales</taxon>
        <taxon>Roseobacteraceae</taxon>
        <taxon>Loktanella</taxon>
    </lineage>
</organism>
<keyword evidence="6 8" id="KW-0460">Magnesium</keyword>
<comment type="similarity">
    <text evidence="1 8">Belongs to the polyribonucleotide nucleotidyltransferase family.</text>
</comment>
<evidence type="ECO:0000256" key="4">
    <source>
        <dbReference type="ARBA" id="ARBA00022695"/>
    </source>
</evidence>
<dbReference type="InterPro" id="IPR004088">
    <property type="entry name" value="KH_dom_type_1"/>
</dbReference>
<keyword evidence="11" id="KW-1185">Reference proteome</keyword>
<dbReference type="CDD" id="cd02393">
    <property type="entry name" value="KH-I_PNPase"/>
    <property type="match status" value="1"/>
</dbReference>
<dbReference type="GO" id="GO:0003723">
    <property type="term" value="F:RNA binding"/>
    <property type="evidence" value="ECO:0007669"/>
    <property type="project" value="UniProtKB-UniRule"/>
</dbReference>
<keyword evidence="7 8" id="KW-0694">RNA-binding</keyword>
<dbReference type="PANTHER" id="PTHR11252">
    <property type="entry name" value="POLYRIBONUCLEOTIDE NUCLEOTIDYLTRANSFERASE"/>
    <property type="match status" value="1"/>
</dbReference>
<dbReference type="PIRSF" id="PIRSF005499">
    <property type="entry name" value="PNPase"/>
    <property type="match status" value="1"/>
</dbReference>
<keyword evidence="2 8" id="KW-0963">Cytoplasm</keyword>
<dbReference type="CDD" id="cd04472">
    <property type="entry name" value="S1_PNPase"/>
    <property type="match status" value="1"/>
</dbReference>
<dbReference type="GO" id="GO:0000175">
    <property type="term" value="F:3'-5'-RNA exonuclease activity"/>
    <property type="evidence" value="ECO:0007669"/>
    <property type="project" value="TreeGrafter"/>
</dbReference>
<dbReference type="HAMAP" id="MF_01595">
    <property type="entry name" value="PNPase"/>
    <property type="match status" value="1"/>
</dbReference>
<dbReference type="InterPro" id="IPR012162">
    <property type="entry name" value="PNPase"/>
</dbReference>
<dbReference type="NCBIfam" id="NF008805">
    <property type="entry name" value="PRK11824.1"/>
    <property type="match status" value="1"/>
</dbReference>
<dbReference type="EC" id="2.7.7.8" evidence="8"/>
<dbReference type="InterPro" id="IPR001247">
    <property type="entry name" value="ExoRNase_PH_dom1"/>
</dbReference>
<dbReference type="SUPFAM" id="SSF54791">
    <property type="entry name" value="Eukaryotic type KH-domain (KH-domain type I)"/>
    <property type="match status" value="1"/>
</dbReference>
<dbReference type="Pfam" id="PF00013">
    <property type="entry name" value="KH_1"/>
    <property type="match status" value="1"/>
</dbReference>
<dbReference type="EMBL" id="FOTF01000014">
    <property type="protein sequence ID" value="SFL33267.1"/>
    <property type="molecule type" value="Genomic_DNA"/>
</dbReference>
<dbReference type="FunFam" id="3.30.230.70:FF:000001">
    <property type="entry name" value="Polyribonucleotide nucleotidyltransferase"/>
    <property type="match status" value="1"/>
</dbReference>
<dbReference type="InterPro" id="IPR036456">
    <property type="entry name" value="PNPase_PH_RNA-bd_sf"/>
</dbReference>
<dbReference type="AlphaFoldDB" id="A0A1I4GVA2"/>
<evidence type="ECO:0000256" key="2">
    <source>
        <dbReference type="ARBA" id="ARBA00022490"/>
    </source>
</evidence>
<evidence type="ECO:0000259" key="9">
    <source>
        <dbReference type="PROSITE" id="PS50126"/>
    </source>
</evidence>
<dbReference type="GO" id="GO:0006396">
    <property type="term" value="P:RNA processing"/>
    <property type="evidence" value="ECO:0007669"/>
    <property type="project" value="InterPro"/>
</dbReference>
<dbReference type="InterPro" id="IPR020568">
    <property type="entry name" value="Ribosomal_Su5_D2-typ_SF"/>
</dbReference>
<proteinExistence type="inferred from homology"/>
<comment type="cofactor">
    <cofactor evidence="8">
        <name>Mg(2+)</name>
        <dbReference type="ChEBI" id="CHEBI:18420"/>
    </cofactor>
</comment>
<dbReference type="Gene3D" id="2.40.50.140">
    <property type="entry name" value="Nucleic acid-binding proteins"/>
    <property type="match status" value="1"/>
</dbReference>
<dbReference type="FunFam" id="3.30.230.70:FF:000002">
    <property type="entry name" value="Polyribonucleotide nucleotidyltransferase"/>
    <property type="match status" value="1"/>
</dbReference>
<dbReference type="SUPFAM" id="SSF46915">
    <property type="entry name" value="Polynucleotide phosphorylase/guanosine pentaphosphate synthase (PNPase/GPSI), domain 3"/>
    <property type="match status" value="1"/>
</dbReference>
<comment type="subcellular location">
    <subcellularLocation>
        <location evidence="8">Cytoplasm</location>
    </subcellularLocation>
</comment>
<dbReference type="InterPro" id="IPR004087">
    <property type="entry name" value="KH_dom"/>
</dbReference>
<dbReference type="InterPro" id="IPR027408">
    <property type="entry name" value="PNPase/RNase_PH_dom_sf"/>
</dbReference>
<feature type="binding site" evidence="8">
    <location>
        <position position="517"/>
    </location>
    <ligand>
        <name>Mg(2+)</name>
        <dbReference type="ChEBI" id="CHEBI:18420"/>
    </ligand>
</feature>
<comment type="function">
    <text evidence="8">Involved in mRNA degradation. Catalyzes the phosphorolysis of single-stranded polyribonucleotides processively in the 3'- to 5'-direction.</text>
</comment>
<dbReference type="Pfam" id="PF00575">
    <property type="entry name" value="S1"/>
    <property type="match status" value="1"/>
</dbReference>
<evidence type="ECO:0000313" key="10">
    <source>
        <dbReference type="EMBL" id="SFL33267.1"/>
    </source>
</evidence>
<dbReference type="NCBIfam" id="TIGR03591">
    <property type="entry name" value="polynuc_phos"/>
    <property type="match status" value="1"/>
</dbReference>
<dbReference type="FunFam" id="2.40.50.140:FF:000107">
    <property type="entry name" value="Polyribonucleotide nucleotidyltransferase"/>
    <property type="match status" value="1"/>
</dbReference>
<keyword evidence="3 8" id="KW-0808">Transferase</keyword>
<evidence type="ECO:0000256" key="6">
    <source>
        <dbReference type="ARBA" id="ARBA00022842"/>
    </source>
</evidence>
<dbReference type="GO" id="GO:0006402">
    <property type="term" value="P:mRNA catabolic process"/>
    <property type="evidence" value="ECO:0007669"/>
    <property type="project" value="UniProtKB-UniRule"/>
</dbReference>
<sequence>MGPPINGPPGPPGRAQYERRLMFNEVKKSMQWGEETLTLETGKVARQADGSVIATLGETSVMANVTFARKQKPGQDFFPLTVHYQEKYYAAGKVPGGFFKREARPTEKETLTARLIDRPIRPLFVPGFKNEVLVMCTVLSHDMVNDPDMVAMIAASAALTISGAPFRGPIAACRVGFVDGDYILNPEIDDMHNLRNNPEQRLDLVVAGTKDAVMMVESEAYELTEDEMLGAVTFAHNAIQPVIDLIIDLAEDAAKEPFDFTPADYSALSAAVKAAGEDKMRAAYAITDKQERTSAVAQAKDDIIASLTEEQKEDSNLGPALKKLESSVLRGDVVKNGRRIDGRALDEIRPIVSEVGILPRTHGSALFTRGETQGLVVTTLGTGDDEQMIDALTGMYKTNFMLHYNFPPYSVGEVGRVGSPGRREIGHGKLAWRALQAVLPAATDFPYTIRIVSEITESNGSSSMASVCGGSLSMMDAGVPLKSAVAGVAMGLIMEDDGSYAVLSDILGDEDHLGDMDFKVAGTENGITSLQMDIKIAGITPEIMKKALEQAKAGRLHILGEMSKALTGAGSFSVHAPKIETMQIATDKIREVIGSGGKVIREIVEVSGAKVDINDDGVIKIASNDADKIKKAYDMIWSIVAEPEEGKIYKGTVVKLVDFGAFVNFFGKKDGLVHVSQIENRRLNHPSDVLKEGQDVWVKLLGFDDRGKVRLSMKMVDQTNGTEMAEEASEG</sequence>
<evidence type="ECO:0000256" key="3">
    <source>
        <dbReference type="ARBA" id="ARBA00022679"/>
    </source>
</evidence>
<reference evidence="10 11" key="1">
    <citation type="submission" date="2016-10" db="EMBL/GenBank/DDBJ databases">
        <authorList>
            <person name="de Groot N.N."/>
        </authorList>
    </citation>
    <scope>NUCLEOTIDE SEQUENCE [LARGE SCALE GENOMIC DNA]</scope>
    <source>
        <strain evidence="10 11">DSM 16199</strain>
    </source>
</reference>
<keyword evidence="4 8" id="KW-0548">Nucleotidyltransferase</keyword>
<accession>A0A1I4GVA2</accession>
<dbReference type="PANTHER" id="PTHR11252:SF0">
    <property type="entry name" value="POLYRIBONUCLEOTIDE NUCLEOTIDYLTRANSFERASE 1, MITOCHONDRIAL"/>
    <property type="match status" value="1"/>
</dbReference>
<dbReference type="FunFam" id="3.30.1370.10:FF:000001">
    <property type="entry name" value="Polyribonucleotide nucleotidyltransferase"/>
    <property type="match status" value="1"/>
</dbReference>
<dbReference type="CDD" id="cd11363">
    <property type="entry name" value="RNase_PH_PNPase_1"/>
    <property type="match status" value="1"/>
</dbReference>
<dbReference type="SMART" id="SM00316">
    <property type="entry name" value="S1"/>
    <property type="match status" value="1"/>
</dbReference>
<dbReference type="InterPro" id="IPR036345">
    <property type="entry name" value="ExoRNase_PH_dom2_sf"/>
</dbReference>
<dbReference type="SUPFAM" id="SSF50249">
    <property type="entry name" value="Nucleic acid-binding proteins"/>
    <property type="match status" value="1"/>
</dbReference>
<dbReference type="SUPFAM" id="SSF54211">
    <property type="entry name" value="Ribosomal protein S5 domain 2-like"/>
    <property type="match status" value="2"/>
</dbReference>
<dbReference type="Pfam" id="PF03725">
    <property type="entry name" value="RNase_PH_C"/>
    <property type="match status" value="2"/>
</dbReference>
<dbReference type="STRING" id="195913.SAMN04488004_11465"/>
<dbReference type="InterPro" id="IPR015847">
    <property type="entry name" value="ExoRNase_PH_dom2"/>
</dbReference>
<evidence type="ECO:0000256" key="8">
    <source>
        <dbReference type="HAMAP-Rule" id="MF_01595"/>
    </source>
</evidence>
<dbReference type="InterPro" id="IPR036612">
    <property type="entry name" value="KH_dom_type_1_sf"/>
</dbReference>
<dbReference type="PROSITE" id="PS50126">
    <property type="entry name" value="S1"/>
    <property type="match status" value="1"/>
</dbReference>
<comment type="catalytic activity">
    <reaction evidence="8">
        <text>RNA(n+1) + phosphate = RNA(n) + a ribonucleoside 5'-diphosphate</text>
        <dbReference type="Rhea" id="RHEA:22096"/>
        <dbReference type="Rhea" id="RHEA-COMP:14527"/>
        <dbReference type="Rhea" id="RHEA-COMP:17342"/>
        <dbReference type="ChEBI" id="CHEBI:43474"/>
        <dbReference type="ChEBI" id="CHEBI:57930"/>
        <dbReference type="ChEBI" id="CHEBI:140395"/>
        <dbReference type="EC" id="2.7.7.8"/>
    </reaction>
</comment>
<evidence type="ECO:0000256" key="5">
    <source>
        <dbReference type="ARBA" id="ARBA00022723"/>
    </source>
</evidence>
<dbReference type="Gene3D" id="3.30.1370.10">
    <property type="entry name" value="K Homology domain, type 1"/>
    <property type="match status" value="1"/>
</dbReference>
<dbReference type="PROSITE" id="PS50084">
    <property type="entry name" value="KH_TYPE_1"/>
    <property type="match status" value="1"/>
</dbReference>
<evidence type="ECO:0000313" key="11">
    <source>
        <dbReference type="Proteomes" id="UP000199550"/>
    </source>
</evidence>
<dbReference type="SUPFAM" id="SSF55666">
    <property type="entry name" value="Ribonuclease PH domain 2-like"/>
    <property type="match status" value="2"/>
</dbReference>
<gene>
    <name evidence="8" type="primary">pnp</name>
    <name evidence="10" type="ORF">SAMN04488004_11465</name>
</gene>